<reference evidence="8" key="2">
    <citation type="submission" date="2020-09" db="EMBL/GenBank/DDBJ databases">
        <authorList>
            <person name="Sun Q."/>
            <person name="Zhou Y."/>
        </authorList>
    </citation>
    <scope>NUCLEOTIDE SEQUENCE</scope>
    <source>
        <strain evidence="8">CGMCC 1.12777</strain>
    </source>
</reference>
<comment type="function">
    <text evidence="5">Sigma factors are initiation factors that promote the attachment of RNA polymerase to specific initiation sites and are then released.</text>
</comment>
<dbReference type="InterPro" id="IPR012845">
    <property type="entry name" value="RNA_pol_sigma_FliA_WhiG"/>
</dbReference>
<evidence type="ECO:0000256" key="4">
    <source>
        <dbReference type="ARBA" id="ARBA00023163"/>
    </source>
</evidence>
<name>A0A8J2ZVV0_9BACL</name>
<keyword evidence="9" id="KW-1185">Reference proteome</keyword>
<reference evidence="8" key="1">
    <citation type="journal article" date="2014" name="Int. J. Syst. Evol. Microbiol.">
        <title>Complete genome sequence of Corynebacterium casei LMG S-19264T (=DSM 44701T), isolated from a smear-ripened cheese.</title>
        <authorList>
            <consortium name="US DOE Joint Genome Institute (JGI-PGF)"/>
            <person name="Walter F."/>
            <person name="Albersmeier A."/>
            <person name="Kalinowski J."/>
            <person name="Ruckert C."/>
        </authorList>
    </citation>
    <scope>NUCLEOTIDE SEQUENCE</scope>
    <source>
        <strain evidence="8">CGMCC 1.12777</strain>
    </source>
</reference>
<keyword evidence="1 5" id="KW-0805">Transcription regulation</keyword>
<feature type="domain" description="RNA polymerase sigma-70" evidence="6">
    <location>
        <begin position="55"/>
        <end position="68"/>
    </location>
</feature>
<dbReference type="SUPFAM" id="SSF88946">
    <property type="entry name" value="Sigma2 domain of RNA polymerase sigma factors"/>
    <property type="match status" value="1"/>
</dbReference>
<evidence type="ECO:0000256" key="3">
    <source>
        <dbReference type="ARBA" id="ARBA00023125"/>
    </source>
</evidence>
<dbReference type="GO" id="GO:0003677">
    <property type="term" value="F:DNA binding"/>
    <property type="evidence" value="ECO:0007669"/>
    <property type="project" value="UniProtKB-KW"/>
</dbReference>
<dbReference type="GO" id="GO:0016987">
    <property type="term" value="F:sigma factor activity"/>
    <property type="evidence" value="ECO:0007669"/>
    <property type="project" value="UniProtKB-KW"/>
</dbReference>
<dbReference type="SUPFAM" id="SSF88659">
    <property type="entry name" value="Sigma3 and sigma4 domains of RNA polymerase sigma factors"/>
    <property type="match status" value="2"/>
</dbReference>
<protein>
    <recommendedName>
        <fullName evidence="5">RNA polymerase sigma factor</fullName>
    </recommendedName>
</protein>
<dbReference type="Gene3D" id="1.10.1740.10">
    <property type="match status" value="1"/>
</dbReference>
<dbReference type="NCBIfam" id="TIGR02937">
    <property type="entry name" value="sigma70-ECF"/>
    <property type="match status" value="1"/>
</dbReference>
<evidence type="ECO:0000259" key="6">
    <source>
        <dbReference type="PROSITE" id="PS00715"/>
    </source>
</evidence>
<dbReference type="InterPro" id="IPR014284">
    <property type="entry name" value="RNA_pol_sigma-70_dom"/>
</dbReference>
<dbReference type="AlphaFoldDB" id="A0A8J2ZVV0"/>
<dbReference type="PROSITE" id="PS00716">
    <property type="entry name" value="SIGMA70_2"/>
    <property type="match status" value="1"/>
</dbReference>
<dbReference type="PIRSF" id="PIRSF000770">
    <property type="entry name" value="RNA_pol_sigma-SigE/K"/>
    <property type="match status" value="1"/>
</dbReference>
<dbReference type="Pfam" id="PF04542">
    <property type="entry name" value="Sigma70_r2"/>
    <property type="match status" value="1"/>
</dbReference>
<dbReference type="InterPro" id="IPR013324">
    <property type="entry name" value="RNA_pol_sigma_r3/r4-like"/>
</dbReference>
<evidence type="ECO:0000256" key="2">
    <source>
        <dbReference type="ARBA" id="ARBA00023082"/>
    </source>
</evidence>
<dbReference type="EMBL" id="BMFV01000014">
    <property type="protein sequence ID" value="GGH82142.1"/>
    <property type="molecule type" value="Genomic_DNA"/>
</dbReference>
<dbReference type="Pfam" id="PF04539">
    <property type="entry name" value="Sigma70_r3"/>
    <property type="match status" value="1"/>
</dbReference>
<evidence type="ECO:0000313" key="8">
    <source>
        <dbReference type="EMBL" id="GGH82142.1"/>
    </source>
</evidence>
<dbReference type="InterPro" id="IPR013325">
    <property type="entry name" value="RNA_pol_sigma_r2"/>
</dbReference>
<gene>
    <name evidence="8" type="primary">sigD</name>
    <name evidence="8" type="ORF">GCM10007096_21090</name>
</gene>
<evidence type="ECO:0000313" key="9">
    <source>
        <dbReference type="Proteomes" id="UP000656813"/>
    </source>
</evidence>
<dbReference type="PRINTS" id="PR00046">
    <property type="entry name" value="SIGMA70FCT"/>
</dbReference>
<accession>A0A8J2ZVV0</accession>
<dbReference type="NCBIfam" id="TIGR02479">
    <property type="entry name" value="FliA_WhiG"/>
    <property type="match status" value="1"/>
</dbReference>
<dbReference type="GO" id="GO:0006352">
    <property type="term" value="P:DNA-templated transcription initiation"/>
    <property type="evidence" value="ECO:0007669"/>
    <property type="project" value="InterPro"/>
</dbReference>
<dbReference type="Pfam" id="PF04545">
    <property type="entry name" value="Sigma70_r4"/>
    <property type="match status" value="1"/>
</dbReference>
<dbReference type="Proteomes" id="UP000656813">
    <property type="component" value="Unassembled WGS sequence"/>
</dbReference>
<comment type="similarity">
    <text evidence="5">Belongs to the sigma-70 factor family.</text>
</comment>
<dbReference type="PROSITE" id="PS00715">
    <property type="entry name" value="SIGMA70_1"/>
    <property type="match status" value="1"/>
</dbReference>
<dbReference type="PANTHER" id="PTHR30385:SF7">
    <property type="entry name" value="RNA POLYMERASE SIGMA FACTOR FLIA"/>
    <property type="match status" value="1"/>
</dbReference>
<organism evidence="8 9">
    <name type="scientific">Pullulanibacillus pueri</name>
    <dbReference type="NCBI Taxonomy" id="1437324"/>
    <lineage>
        <taxon>Bacteria</taxon>
        <taxon>Bacillati</taxon>
        <taxon>Bacillota</taxon>
        <taxon>Bacilli</taxon>
        <taxon>Bacillales</taxon>
        <taxon>Sporolactobacillaceae</taxon>
        <taxon>Pullulanibacillus</taxon>
    </lineage>
</organism>
<dbReference type="CDD" id="cd06171">
    <property type="entry name" value="Sigma70_r4"/>
    <property type="match status" value="1"/>
</dbReference>
<comment type="caution">
    <text evidence="8">The sequence shown here is derived from an EMBL/GenBank/DDBJ whole genome shotgun (WGS) entry which is preliminary data.</text>
</comment>
<feature type="domain" description="RNA polymerase sigma-70" evidence="7">
    <location>
        <begin position="220"/>
        <end position="246"/>
    </location>
</feature>
<dbReference type="PANTHER" id="PTHR30385">
    <property type="entry name" value="SIGMA FACTOR F FLAGELLAR"/>
    <property type="match status" value="1"/>
</dbReference>
<keyword evidence="3 5" id="KW-0238">DNA-binding</keyword>
<evidence type="ECO:0000259" key="7">
    <source>
        <dbReference type="PROSITE" id="PS00716"/>
    </source>
</evidence>
<keyword evidence="2 5" id="KW-0731">Sigma factor</keyword>
<dbReference type="NCBIfam" id="NF005809">
    <property type="entry name" value="PRK07670.1"/>
    <property type="match status" value="1"/>
</dbReference>
<dbReference type="InterPro" id="IPR007630">
    <property type="entry name" value="RNA_pol_sigma70_r4"/>
</dbReference>
<dbReference type="GO" id="GO:0003899">
    <property type="term" value="F:DNA-directed RNA polymerase activity"/>
    <property type="evidence" value="ECO:0007669"/>
    <property type="project" value="InterPro"/>
</dbReference>
<dbReference type="NCBIfam" id="NF005413">
    <property type="entry name" value="PRK06986.1"/>
    <property type="match status" value="1"/>
</dbReference>
<dbReference type="InterPro" id="IPR000943">
    <property type="entry name" value="RNA_pol_sigma70"/>
</dbReference>
<dbReference type="InterPro" id="IPR007624">
    <property type="entry name" value="RNA_pol_sigma70_r3"/>
</dbReference>
<keyword evidence="4 5" id="KW-0804">Transcription</keyword>
<evidence type="ECO:0000256" key="5">
    <source>
        <dbReference type="RuleBase" id="RU362124"/>
    </source>
</evidence>
<dbReference type="Gene3D" id="1.20.140.160">
    <property type="match status" value="1"/>
</dbReference>
<sequence length="260" mass="30277">MINLMGDEKQYYWTRWTETRDNEAADYLIKLYEPLVQFHVRRLRVGLPNTVTTDELMSYGYMGLYDALVKFDVSRDLKFDTYASFRIRGAILDGLRRDDPIPRTLREKSKKVDAITERLEQLYKRNVTIDEIAEEMGISSEEVESIITDSFLGSMKSIDDEFTVNERRDKIAHLIEDKGAIRPEQNMIKDEMIQALAQHITSLNEKEQIVISLFYHEELTLTEIGKVMSLSTSRVSQIHSKALLKLRKVLETNTLFNERG</sequence>
<dbReference type="InterPro" id="IPR007627">
    <property type="entry name" value="RNA_pol_sigma70_r2"/>
</dbReference>
<proteinExistence type="inferred from homology"/>
<evidence type="ECO:0000256" key="1">
    <source>
        <dbReference type="ARBA" id="ARBA00023015"/>
    </source>
</evidence>